<feature type="chain" id="PRO_5036836426" description="Acetyl esterase/lipase" evidence="2">
    <location>
        <begin position="25"/>
        <end position="342"/>
    </location>
</feature>
<dbReference type="InterPro" id="IPR001375">
    <property type="entry name" value="Peptidase_S9_cat"/>
</dbReference>
<keyword evidence="1" id="KW-0378">Hydrolase</keyword>
<keyword evidence="2" id="KW-0732">Signal</keyword>
<evidence type="ECO:0000256" key="2">
    <source>
        <dbReference type="SAM" id="SignalP"/>
    </source>
</evidence>
<proteinExistence type="predicted"/>
<organism evidence="5 6">
    <name type="scientific">Azorhizobium oxalatiphilum</name>
    <dbReference type="NCBI Taxonomy" id="980631"/>
    <lineage>
        <taxon>Bacteria</taxon>
        <taxon>Pseudomonadati</taxon>
        <taxon>Pseudomonadota</taxon>
        <taxon>Alphaproteobacteria</taxon>
        <taxon>Hyphomicrobiales</taxon>
        <taxon>Xanthobacteraceae</taxon>
        <taxon>Azorhizobium</taxon>
    </lineage>
</organism>
<dbReference type="Pfam" id="PF00326">
    <property type="entry name" value="Peptidase_S9"/>
    <property type="match status" value="1"/>
</dbReference>
<feature type="signal peptide" evidence="2">
    <location>
        <begin position="1"/>
        <end position="24"/>
    </location>
</feature>
<dbReference type="GO" id="GO:0008236">
    <property type="term" value="F:serine-type peptidase activity"/>
    <property type="evidence" value="ECO:0007669"/>
    <property type="project" value="InterPro"/>
</dbReference>
<evidence type="ECO:0000313" key="6">
    <source>
        <dbReference type="Proteomes" id="UP000606044"/>
    </source>
</evidence>
<protein>
    <recommendedName>
        <fullName evidence="7">Acetyl esterase/lipase</fullName>
    </recommendedName>
</protein>
<keyword evidence="6" id="KW-1185">Reference proteome</keyword>
<dbReference type="Proteomes" id="UP000606044">
    <property type="component" value="Unassembled WGS sequence"/>
</dbReference>
<name>A0A917BZ96_9HYPH</name>
<dbReference type="GO" id="GO:0006508">
    <property type="term" value="P:proteolysis"/>
    <property type="evidence" value="ECO:0007669"/>
    <property type="project" value="InterPro"/>
</dbReference>
<dbReference type="Pfam" id="PF20434">
    <property type="entry name" value="BD-FAE"/>
    <property type="match status" value="1"/>
</dbReference>
<accession>A0A917BZ96</accession>
<evidence type="ECO:0000313" key="5">
    <source>
        <dbReference type="EMBL" id="GGF62447.1"/>
    </source>
</evidence>
<dbReference type="EMBL" id="BMCT01000002">
    <property type="protein sequence ID" value="GGF62447.1"/>
    <property type="molecule type" value="Genomic_DNA"/>
</dbReference>
<evidence type="ECO:0000259" key="4">
    <source>
        <dbReference type="Pfam" id="PF20434"/>
    </source>
</evidence>
<feature type="domain" description="BD-FAE-like" evidence="4">
    <location>
        <begin position="150"/>
        <end position="239"/>
    </location>
</feature>
<dbReference type="Gene3D" id="3.40.50.1820">
    <property type="entry name" value="alpha/beta hydrolase"/>
    <property type="match status" value="1"/>
</dbReference>
<evidence type="ECO:0000256" key="1">
    <source>
        <dbReference type="ARBA" id="ARBA00022801"/>
    </source>
</evidence>
<dbReference type="PANTHER" id="PTHR48081:SF6">
    <property type="entry name" value="PEPTIDASE S9 PROLYL OLIGOPEPTIDASE CATALYTIC DOMAIN-CONTAINING PROTEIN"/>
    <property type="match status" value="1"/>
</dbReference>
<dbReference type="PANTHER" id="PTHR48081">
    <property type="entry name" value="AB HYDROLASE SUPERFAMILY PROTEIN C4A8.06C"/>
    <property type="match status" value="1"/>
</dbReference>
<dbReference type="InterPro" id="IPR050300">
    <property type="entry name" value="GDXG_lipolytic_enzyme"/>
</dbReference>
<dbReference type="AlphaFoldDB" id="A0A917BZ96"/>
<reference evidence="5" key="1">
    <citation type="journal article" date="2014" name="Int. J. Syst. Evol. Microbiol.">
        <title>Complete genome sequence of Corynebacterium casei LMG S-19264T (=DSM 44701T), isolated from a smear-ripened cheese.</title>
        <authorList>
            <consortium name="US DOE Joint Genome Institute (JGI-PGF)"/>
            <person name="Walter F."/>
            <person name="Albersmeier A."/>
            <person name="Kalinowski J."/>
            <person name="Ruckert C."/>
        </authorList>
    </citation>
    <scope>NUCLEOTIDE SEQUENCE</scope>
    <source>
        <strain evidence="5">CCM 7897</strain>
    </source>
</reference>
<dbReference type="RefSeq" id="WP_188578477.1">
    <property type="nucleotide sequence ID" value="NZ_BMCT01000002.1"/>
</dbReference>
<dbReference type="SUPFAM" id="SSF53474">
    <property type="entry name" value="alpha/beta-Hydrolases"/>
    <property type="match status" value="1"/>
</dbReference>
<dbReference type="InterPro" id="IPR029058">
    <property type="entry name" value="AB_hydrolase_fold"/>
</dbReference>
<sequence length="342" mass="35736">MTFQRLSVLALATLLMVSPVAVYAGERIAPIRKAAMTPSGPACTRGHLSADSTIGDLLDHPAFAGFAPLLLPRDDVAYRIDMPLHDVGALMPYHSHVEPDVVVAALNRMIDAACAGETLFLPFYSEADRRSDPAKAGTGLFVFRGRPGAPFAVVAPGGGFAYVGSLHEGFPYATAITDEGYNAFVLRYRVGQGGRPATEDLAAAVSFIRRNAASLKVNPDGYSLWGSSAGARMAASIGSHGLDAFGGGPGPKPSAVIMAYTAHSDVSGHEPPTFVVVGDMDGIAPPATMERRVAALRRAGGVVEYHRYPGVAHGFGTGVGTSAAGWLGEAIAFWGRFHDGKE</sequence>
<gene>
    <name evidence="5" type="ORF">GCM10007301_22710</name>
</gene>
<feature type="domain" description="Peptidase S9 prolyl oligopeptidase catalytic" evidence="3">
    <location>
        <begin position="262"/>
        <end position="318"/>
    </location>
</feature>
<dbReference type="InterPro" id="IPR049492">
    <property type="entry name" value="BD-FAE-like_dom"/>
</dbReference>
<reference evidence="5" key="2">
    <citation type="submission" date="2020-09" db="EMBL/GenBank/DDBJ databases">
        <authorList>
            <person name="Sun Q."/>
            <person name="Sedlacek I."/>
        </authorList>
    </citation>
    <scope>NUCLEOTIDE SEQUENCE</scope>
    <source>
        <strain evidence="5">CCM 7897</strain>
    </source>
</reference>
<evidence type="ECO:0008006" key="7">
    <source>
        <dbReference type="Google" id="ProtNLM"/>
    </source>
</evidence>
<evidence type="ECO:0000259" key="3">
    <source>
        <dbReference type="Pfam" id="PF00326"/>
    </source>
</evidence>
<comment type="caution">
    <text evidence="5">The sequence shown here is derived from an EMBL/GenBank/DDBJ whole genome shotgun (WGS) entry which is preliminary data.</text>
</comment>